<sequence>MTPISPPPPPRRLSRRALLRAAALTAPLPAASAPSAPAGVRPRALVFPADFGAHPDTRTEWWYATGWLADPARPGEPTHGFQVTFFRSRTALAQRQPPHPSAFAARQLIFAHAALTDLGARRQHHDQRIAREGFGRAGAALGDTRATLGDWHLAREAGVNSDTSLYRARVGSAALGGTLKLVLRTTQPLLLQGSAGFSRKGPDPEQASHYYSQPQLAVEARWQPEGAAAAARTLAGRGWLDHEWSETLLHPQAVGWDWIGMNLDDGSALTAFRLRRADGSTLWAGGSWRRAGQTPLQARAFGPDEVRFTPGRHWSSAATGARYPVEWQVGTPAGRWTVQALLDAQELDSRGSTGTVYWEGLSALIGPDGRRAGLGYLEMTGYAGRLAL</sequence>
<dbReference type="PANTHER" id="PTHR38591:SF1">
    <property type="entry name" value="BLL1000 PROTEIN"/>
    <property type="match status" value="1"/>
</dbReference>
<dbReference type="PANTHER" id="PTHR38591">
    <property type="entry name" value="HYDROLASE"/>
    <property type="match status" value="1"/>
</dbReference>
<feature type="signal peptide" evidence="1">
    <location>
        <begin position="1"/>
        <end position="32"/>
    </location>
</feature>
<evidence type="ECO:0000313" key="6">
    <source>
        <dbReference type="Proteomes" id="UP001549111"/>
    </source>
</evidence>
<evidence type="ECO:0000313" key="3">
    <source>
        <dbReference type="EMBL" id="MET3604166.1"/>
    </source>
</evidence>
<dbReference type="OrthoDB" id="9770826at2"/>
<keyword evidence="6" id="KW-1185">Reference proteome</keyword>
<dbReference type="PROSITE" id="PS51318">
    <property type="entry name" value="TAT"/>
    <property type="match status" value="1"/>
</dbReference>
<dbReference type="Pfam" id="PF17186">
    <property type="entry name" value="Lipocalin_9"/>
    <property type="match status" value="1"/>
</dbReference>
<evidence type="ECO:0000313" key="5">
    <source>
        <dbReference type="Proteomes" id="UP000323522"/>
    </source>
</evidence>
<evidence type="ECO:0000313" key="4">
    <source>
        <dbReference type="EMBL" id="QEN00132.1"/>
    </source>
</evidence>
<dbReference type="KEGG" id="snn:EWH46_04600"/>
<evidence type="ECO:0000256" key="1">
    <source>
        <dbReference type="SAM" id="SignalP"/>
    </source>
</evidence>
<dbReference type="EMBL" id="CP035708">
    <property type="protein sequence ID" value="QEN00132.1"/>
    <property type="molecule type" value="Genomic_DNA"/>
</dbReference>
<dbReference type="Proteomes" id="UP000323522">
    <property type="component" value="Chromosome"/>
</dbReference>
<evidence type="ECO:0000259" key="2">
    <source>
        <dbReference type="Pfam" id="PF07143"/>
    </source>
</evidence>
<dbReference type="InterPro" id="IPR010791">
    <property type="entry name" value="AttH_dom"/>
</dbReference>
<dbReference type="Pfam" id="PF07143">
    <property type="entry name" value="CrtC"/>
    <property type="match status" value="1"/>
</dbReference>
<proteinExistence type="predicted"/>
<dbReference type="RefSeq" id="WP_149502876.1">
    <property type="nucleotide sequence ID" value="NZ_CP035708.1"/>
</dbReference>
<dbReference type="Gene3D" id="2.40.370.10">
    <property type="entry name" value="AttH-like domain"/>
    <property type="match status" value="2"/>
</dbReference>
<dbReference type="InterPro" id="IPR006311">
    <property type="entry name" value="TAT_signal"/>
</dbReference>
<keyword evidence="1" id="KW-0732">Signal</keyword>
<dbReference type="EMBL" id="JBEPLS010000006">
    <property type="protein sequence ID" value="MET3604166.1"/>
    <property type="molecule type" value="Genomic_DNA"/>
</dbReference>
<dbReference type="GO" id="GO:0016787">
    <property type="term" value="F:hydrolase activity"/>
    <property type="evidence" value="ECO:0007669"/>
    <property type="project" value="UniProtKB-KW"/>
</dbReference>
<name>A0A5C1Q225_9BURK</name>
<feature type="chain" id="PRO_5044618796" evidence="1">
    <location>
        <begin position="33"/>
        <end position="388"/>
    </location>
</feature>
<dbReference type="SUPFAM" id="SSF159245">
    <property type="entry name" value="AttH-like"/>
    <property type="match status" value="1"/>
</dbReference>
<accession>A0A5C1Q225</accession>
<gene>
    <name evidence="3" type="ORF">ABIC99_001980</name>
    <name evidence="4" type="ORF">EWH46_04600</name>
</gene>
<dbReference type="Proteomes" id="UP001549111">
    <property type="component" value="Unassembled WGS sequence"/>
</dbReference>
<reference evidence="4 5" key="1">
    <citation type="submission" date="2019-02" db="EMBL/GenBank/DDBJ databases">
        <title>Complete Genome Sequence and Methylome Analysis of Sphaerotilus natans subsp. sulfidivorans D-507.</title>
        <authorList>
            <person name="Fomenkov A."/>
            <person name="Gridneva E."/>
            <person name="Smolyakov D."/>
            <person name="Dubinina G."/>
            <person name="Vincze T."/>
            <person name="Grabovich M."/>
            <person name="Roberts R.J."/>
        </authorList>
    </citation>
    <scope>NUCLEOTIDE SEQUENCE [LARGE SCALE GENOMIC DNA]</scope>
    <source>
        <strain evidence="4 5">D-507</strain>
    </source>
</reference>
<reference evidence="3 6" key="2">
    <citation type="submission" date="2024-06" db="EMBL/GenBank/DDBJ databases">
        <title>Genomic Encyclopedia of Type Strains, Phase IV (KMG-IV): sequencing the most valuable type-strain genomes for metagenomic binning, comparative biology and taxonomic classification.</title>
        <authorList>
            <person name="Goeker M."/>
        </authorList>
    </citation>
    <scope>NUCLEOTIDE SEQUENCE [LARGE SCALE GENOMIC DNA]</scope>
    <source>
        <strain evidence="3 6">D-501</strain>
    </source>
</reference>
<protein>
    <submittedName>
        <fullName evidence="4">Carotenoid 1,2-hydratase</fullName>
    </submittedName>
    <submittedName>
        <fullName evidence="3">Secreted hydrolase</fullName>
    </submittedName>
</protein>
<dbReference type="AlphaFoldDB" id="A0A5C1Q225"/>
<feature type="domain" description="AttH" evidence="2">
    <location>
        <begin position="59"/>
        <end position="246"/>
    </location>
</feature>
<keyword evidence="3" id="KW-0378">Hydrolase</keyword>
<dbReference type="InterPro" id="IPR023374">
    <property type="entry name" value="AttH-like_dom_sf"/>
</dbReference>
<organism evidence="4 5">
    <name type="scientific">Sphaerotilus sulfidivorans</name>
    <dbReference type="NCBI Taxonomy" id="639200"/>
    <lineage>
        <taxon>Bacteria</taxon>
        <taxon>Pseudomonadati</taxon>
        <taxon>Pseudomonadota</taxon>
        <taxon>Betaproteobacteria</taxon>
        <taxon>Burkholderiales</taxon>
        <taxon>Sphaerotilaceae</taxon>
        <taxon>Sphaerotilus</taxon>
    </lineage>
</organism>